<feature type="repeat" description="WD" evidence="16">
    <location>
        <begin position="163"/>
        <end position="205"/>
    </location>
</feature>
<keyword evidence="10" id="KW-0931">ER-Golgi transport</keyword>
<feature type="compositionally biased region" description="Low complexity" evidence="17">
    <location>
        <begin position="940"/>
        <end position="949"/>
    </location>
</feature>
<dbReference type="InterPro" id="IPR036322">
    <property type="entry name" value="WD40_repeat_dom_sf"/>
</dbReference>
<dbReference type="Gene3D" id="2.130.10.10">
    <property type="entry name" value="YVTN repeat-like/Quinoprotein amine dehydrogenase"/>
    <property type="match status" value="1"/>
</dbReference>
<dbReference type="GO" id="GO:0015031">
    <property type="term" value="P:protein transport"/>
    <property type="evidence" value="ECO:0007669"/>
    <property type="project" value="UniProtKB-KW"/>
</dbReference>
<keyword evidence="13" id="KW-0968">Cytoplasmic vesicle</keyword>
<dbReference type="SMART" id="SM00320">
    <property type="entry name" value="WD40"/>
    <property type="match status" value="6"/>
</dbReference>
<dbReference type="RefSeq" id="XP_013271172.1">
    <property type="nucleotide sequence ID" value="XM_013415718.1"/>
</dbReference>
<dbReference type="FunFam" id="1.20.940.10:FF:000007">
    <property type="entry name" value="Protein transport protein (SEC31), putative"/>
    <property type="match status" value="1"/>
</dbReference>
<feature type="compositionally biased region" description="Pro residues" evidence="17">
    <location>
        <begin position="1122"/>
        <end position="1132"/>
    </location>
</feature>
<keyword evidence="9" id="KW-0256">Endoplasmic reticulum</keyword>
<comment type="subcellular location">
    <subcellularLocation>
        <location evidence="1">Cytoplasmic vesicle</location>
        <location evidence="1">COPII-coated vesicle membrane</location>
        <topology evidence="1">Peripheral membrane protein</topology>
        <orientation evidence="1">Cytoplasmic side</orientation>
    </subcellularLocation>
    <subcellularLocation>
        <location evidence="2">Endoplasmic reticulum membrane</location>
        <topology evidence="2">Peripheral membrane protein</topology>
        <orientation evidence="2">Cytoplasmic side</orientation>
    </subcellularLocation>
</comment>
<dbReference type="GeneID" id="25295660"/>
<dbReference type="STRING" id="1442369.A0A0D2ILH7"/>
<dbReference type="VEuPathDB" id="FungiDB:Z518_07589"/>
<dbReference type="Proteomes" id="UP000053617">
    <property type="component" value="Unassembled WGS sequence"/>
</dbReference>
<dbReference type="InterPro" id="IPR009917">
    <property type="entry name" value="SRA1/Sec31"/>
</dbReference>
<evidence type="ECO:0000256" key="10">
    <source>
        <dbReference type="ARBA" id="ARBA00022892"/>
    </source>
</evidence>
<keyword evidence="6" id="KW-0813">Transport</keyword>
<evidence type="ECO:0000256" key="15">
    <source>
        <dbReference type="ARBA" id="ARBA00025864"/>
    </source>
</evidence>
<evidence type="ECO:0000256" key="2">
    <source>
        <dbReference type="ARBA" id="ARBA00004397"/>
    </source>
</evidence>
<feature type="compositionally biased region" description="Low complexity" evidence="17">
    <location>
        <begin position="1045"/>
        <end position="1056"/>
    </location>
</feature>
<feature type="compositionally biased region" description="Polar residues" evidence="17">
    <location>
        <begin position="802"/>
        <end position="811"/>
    </location>
</feature>
<evidence type="ECO:0000256" key="16">
    <source>
        <dbReference type="PROSITE-ProRule" id="PRU00221"/>
    </source>
</evidence>
<evidence type="ECO:0000256" key="11">
    <source>
        <dbReference type="ARBA" id="ARBA00022927"/>
    </source>
</evidence>
<dbReference type="Gene3D" id="1.25.40.1030">
    <property type="match status" value="1"/>
</dbReference>
<dbReference type="GO" id="GO:0090110">
    <property type="term" value="P:COPII-coated vesicle cargo loading"/>
    <property type="evidence" value="ECO:0007669"/>
    <property type="project" value="TreeGrafter"/>
</dbReference>
<dbReference type="OrthoDB" id="542917at2759"/>
<dbReference type="SUPFAM" id="SSF50978">
    <property type="entry name" value="WD40 repeat-like"/>
    <property type="match status" value="1"/>
</dbReference>
<dbReference type="GO" id="GO:0007029">
    <property type="term" value="P:endoplasmic reticulum organization"/>
    <property type="evidence" value="ECO:0007669"/>
    <property type="project" value="TreeGrafter"/>
</dbReference>
<dbReference type="InterPro" id="IPR040251">
    <property type="entry name" value="SEC31-like"/>
</dbReference>
<feature type="region of interest" description="Disordered" evidence="17">
    <location>
        <begin position="788"/>
        <end position="1165"/>
    </location>
</feature>
<keyword evidence="12" id="KW-0472">Membrane</keyword>
<feature type="compositionally biased region" description="Low complexity" evidence="17">
    <location>
        <begin position="1076"/>
        <end position="1109"/>
    </location>
</feature>
<dbReference type="GO" id="GO:0030127">
    <property type="term" value="C:COPII vesicle coat"/>
    <property type="evidence" value="ECO:0007669"/>
    <property type="project" value="TreeGrafter"/>
</dbReference>
<feature type="compositionally biased region" description="Pro residues" evidence="17">
    <location>
        <begin position="1057"/>
        <end position="1067"/>
    </location>
</feature>
<dbReference type="InterPro" id="IPR015943">
    <property type="entry name" value="WD40/YVTN_repeat-like_dom_sf"/>
</dbReference>
<dbReference type="PROSITE" id="PS50294">
    <property type="entry name" value="WD_REPEATS_REGION"/>
    <property type="match status" value="1"/>
</dbReference>
<gene>
    <name evidence="19" type="ORF">Z518_07589</name>
</gene>
<dbReference type="FunFam" id="2.130.10.10:FF:000193">
    <property type="entry name" value="Protein transport protein SEC31, putative"/>
    <property type="match status" value="1"/>
</dbReference>
<feature type="region of interest" description="Disordered" evidence="17">
    <location>
        <begin position="478"/>
        <end position="497"/>
    </location>
</feature>
<feature type="compositionally biased region" description="Polar residues" evidence="17">
    <location>
        <begin position="822"/>
        <end position="840"/>
    </location>
</feature>
<keyword evidence="8" id="KW-0677">Repeat</keyword>
<reference evidence="19 20" key="1">
    <citation type="submission" date="2015-01" db="EMBL/GenBank/DDBJ databases">
        <title>The Genome Sequence of Rhinocladiella mackenzie CBS 650.93.</title>
        <authorList>
            <consortium name="The Broad Institute Genomics Platform"/>
            <person name="Cuomo C."/>
            <person name="de Hoog S."/>
            <person name="Gorbushina A."/>
            <person name="Stielow B."/>
            <person name="Teixiera M."/>
            <person name="Abouelleil A."/>
            <person name="Chapman S.B."/>
            <person name="Priest M."/>
            <person name="Young S.K."/>
            <person name="Wortman J."/>
            <person name="Nusbaum C."/>
            <person name="Birren B."/>
        </authorList>
    </citation>
    <scope>NUCLEOTIDE SEQUENCE [LARGE SCALE GENOMIC DNA]</scope>
    <source>
        <strain evidence="19 20">CBS 650.93</strain>
    </source>
</reference>
<dbReference type="PANTHER" id="PTHR13923:SF11">
    <property type="entry name" value="SECRETORY 31, ISOFORM D"/>
    <property type="match status" value="1"/>
</dbReference>
<dbReference type="GO" id="GO:0005789">
    <property type="term" value="C:endoplasmic reticulum membrane"/>
    <property type="evidence" value="ECO:0007669"/>
    <property type="project" value="UniProtKB-SubCell"/>
</dbReference>
<dbReference type="Pfam" id="PF00400">
    <property type="entry name" value="WD40"/>
    <property type="match status" value="1"/>
</dbReference>
<dbReference type="PANTHER" id="PTHR13923">
    <property type="entry name" value="SEC31-RELATED PROTEIN"/>
    <property type="match status" value="1"/>
</dbReference>
<proteinExistence type="inferred from homology"/>
<keyword evidence="20" id="KW-1185">Reference proteome</keyword>
<evidence type="ECO:0000256" key="13">
    <source>
        <dbReference type="ARBA" id="ARBA00023329"/>
    </source>
</evidence>
<sequence>MVRLREIPRTAAFAWSPDATASWIATGTKSGAVDVDFSNETCLELWDLALDNTQQGQELQPSITLPTETGFHDLAWTPSQDNHERGIIAGAFDDGSLGLWDADKVLTSAAGASLFNNKIHSGAIKALQFNPKIQNFLATGGSKGELYISDLNHLDTPIRLGSTAARADDIDCLDWNKRVSNILVTGSSGGFVTVWDMKTRKESLTLNNFKRKPASAIAWDPEKPTRLITAVPLEQEPVILVWDLRNSNAPEKIMRGHDSGVLSVSWCPQDNDLLLSCGKDNRTILWNPQTGQPYGDYPVVTNWTFQTRWNPHNPNMFATASFDGKLQIQTLQNTNPSSTQTEENQATDGEDFFSKAQTQPQTSSFSLPKAPKWLERPVSVSFGFGGRIIGVRQSDPGKSRASKVSISKFEVDSSVGNATETFEKAIQTGDLTSLCEERMVSAKTDEERADWKVIEILVSENPRAELVKYLGFGDHPDDTANGLQQPFDEEQPEEQKPAVNGAAKAHKRFQSIFASSADGDFLSELAATKGTKTNNPFRIYAGTESEADLKVTRALILGHFETALDVCLQENRMSDALVIAICGGESCIKKAQEAYFAKQSGGPNYLRLLASVVGKNLWDIVYNADLSDWKEVMATLCTFADEQEFPDLCEALGDRIEEQADDLSPVARKDASFCFLIGSKLEKVVAVWIQELKEHEEAGASEADASSAFSLHARGLQDFIEKVTIFRKVVNFHDGELSKNGEWKLEALYSKYLEYADIVAGSGQLDVAQKYLDLLPKSYPGADVARSRIQQARKKTVAPATVAQSTSTPSRNKPLPAMSAYQPPTTTFTSATPHGNAPQQSANPYAPPTAASAPANPYGPAGGYQPPQQMRVSAGTPQPYSIPQANPIQPPPRYNQSPSIPPPSQNKNMSNWNDIPEGFVKPPTSRKGTPGVPPQPVPNPFNQIPQAQPSSPPVAPPYGSRQRASPVPPPPKGSAPPPRVTSPLAGGPTNPPMERPGSSASNAYAPPAVTSPPLGQNVMPPPIPRGPSPYNAPPSHGPTAPSRYAPAPGGQTTTAPPSRPSIAPPPQQTSFQAPSQPTNPYAPTQTPQQPKQNPYGPPQSSQTPQSASAPPLPTPAQQFISGPPPSSGPPQQTPSRPNTAGSDKRSAPAPVRKHPKGDRTHIPPSAQPIYQILSAEMARVKARAPASFKPQVLDTEKRLDILFDHLNNEDLLKPDTVAQISELSTALQNRDFPRASEIQMDVHTNKVEECGNWMVGVKRLVGMCRATP</sequence>
<evidence type="ECO:0000256" key="14">
    <source>
        <dbReference type="ARBA" id="ARBA00025471"/>
    </source>
</evidence>
<comment type="subunit">
    <text evidence="15">The COPII coat is composed of at least 5 proteins: the SEC23/24 complex, the SEC13/31 complex, and the protein SAR1. SEC13 and SEC31 make a 2:2 tetramer that forms the edge element of the COPII outer coat. The tetramer self-assembles in multiple copies to form the complete polyhedral cage. Interacts (via WD 8) with SEC13.</text>
</comment>
<dbReference type="HOGENOM" id="CLU_003033_2_0_1"/>
<feature type="domain" description="SRA1/Sec31" evidence="18">
    <location>
        <begin position="1124"/>
        <end position="1263"/>
    </location>
</feature>
<dbReference type="EMBL" id="KN847479">
    <property type="protein sequence ID" value="KIX04036.1"/>
    <property type="molecule type" value="Genomic_DNA"/>
</dbReference>
<evidence type="ECO:0000256" key="7">
    <source>
        <dbReference type="ARBA" id="ARBA00022574"/>
    </source>
</evidence>
<dbReference type="GO" id="GO:0005198">
    <property type="term" value="F:structural molecule activity"/>
    <property type="evidence" value="ECO:0007669"/>
    <property type="project" value="TreeGrafter"/>
</dbReference>
<keyword evidence="11" id="KW-0653">Protein transport</keyword>
<evidence type="ECO:0000256" key="9">
    <source>
        <dbReference type="ARBA" id="ARBA00022824"/>
    </source>
</evidence>
<feature type="compositionally biased region" description="Pro residues" evidence="17">
    <location>
        <begin position="888"/>
        <end position="904"/>
    </location>
</feature>
<evidence type="ECO:0000256" key="4">
    <source>
        <dbReference type="ARBA" id="ARBA00013507"/>
    </source>
</evidence>
<evidence type="ECO:0000259" key="18">
    <source>
        <dbReference type="Pfam" id="PF07304"/>
    </source>
</evidence>
<evidence type="ECO:0000256" key="8">
    <source>
        <dbReference type="ARBA" id="ARBA00022737"/>
    </source>
</evidence>
<dbReference type="Gene3D" id="1.20.940.10">
    <property type="entry name" value="Functional domain of the splicing factor Prp18"/>
    <property type="match status" value="1"/>
</dbReference>
<evidence type="ECO:0000256" key="5">
    <source>
        <dbReference type="ARBA" id="ARBA00021236"/>
    </source>
</evidence>
<feature type="repeat" description="WD" evidence="16">
    <location>
        <begin position="254"/>
        <end position="296"/>
    </location>
</feature>
<organism evidence="19 20">
    <name type="scientific">Rhinocladiella mackenziei CBS 650.93</name>
    <dbReference type="NCBI Taxonomy" id="1442369"/>
    <lineage>
        <taxon>Eukaryota</taxon>
        <taxon>Fungi</taxon>
        <taxon>Dikarya</taxon>
        <taxon>Ascomycota</taxon>
        <taxon>Pezizomycotina</taxon>
        <taxon>Eurotiomycetes</taxon>
        <taxon>Chaetothyriomycetidae</taxon>
        <taxon>Chaetothyriales</taxon>
        <taxon>Herpotrichiellaceae</taxon>
        <taxon>Rhinocladiella</taxon>
    </lineage>
</organism>
<evidence type="ECO:0000256" key="3">
    <source>
        <dbReference type="ARBA" id="ARBA00009358"/>
    </source>
</evidence>
<feature type="compositionally biased region" description="Pro residues" evidence="17">
    <location>
        <begin position="1019"/>
        <end position="1036"/>
    </location>
</feature>
<evidence type="ECO:0000256" key="12">
    <source>
        <dbReference type="ARBA" id="ARBA00023136"/>
    </source>
</evidence>
<dbReference type="GO" id="GO:0070971">
    <property type="term" value="C:endoplasmic reticulum exit site"/>
    <property type="evidence" value="ECO:0007669"/>
    <property type="project" value="TreeGrafter"/>
</dbReference>
<feature type="compositionally biased region" description="Low complexity" evidence="17">
    <location>
        <begin position="841"/>
        <end position="869"/>
    </location>
</feature>
<comment type="function">
    <text evidence="14">Component of the coat protein complex II (COPII) which promotes the formation of transport vesicles from the endoplasmic reticulum (ER). The coat has two main functions, the physical deformation of the endoplasmic reticulum membrane into vesicles and the selection of cargo molecules.</text>
</comment>
<dbReference type="AlphaFoldDB" id="A0A0D2ILH7"/>
<evidence type="ECO:0000313" key="19">
    <source>
        <dbReference type="EMBL" id="KIX04036.1"/>
    </source>
</evidence>
<feature type="compositionally biased region" description="Pro residues" evidence="17">
    <location>
        <begin position="966"/>
        <end position="980"/>
    </location>
</feature>
<dbReference type="InterPro" id="IPR001680">
    <property type="entry name" value="WD40_rpt"/>
</dbReference>
<comment type="similarity">
    <text evidence="3">Belongs to the WD repeat SEC31 family.</text>
</comment>
<protein>
    <recommendedName>
        <fullName evidence="5">Protein transport protein SEC31</fullName>
    </recommendedName>
    <alternativeName>
        <fullName evidence="4">Protein transport protein sec31</fullName>
    </alternativeName>
</protein>
<name>A0A0D2ILH7_9EURO</name>
<feature type="compositionally biased region" description="Polar residues" evidence="17">
    <location>
        <begin position="875"/>
        <end position="887"/>
    </location>
</feature>
<accession>A0A0D2ILH7</accession>
<dbReference type="Pfam" id="PF07304">
    <property type="entry name" value="SRA1"/>
    <property type="match status" value="1"/>
</dbReference>
<keyword evidence="7 16" id="KW-0853">WD repeat</keyword>
<evidence type="ECO:0000256" key="1">
    <source>
        <dbReference type="ARBA" id="ARBA00004299"/>
    </source>
</evidence>
<evidence type="ECO:0000256" key="17">
    <source>
        <dbReference type="SAM" id="MobiDB-lite"/>
    </source>
</evidence>
<dbReference type="PROSITE" id="PS50082">
    <property type="entry name" value="WD_REPEATS_2"/>
    <property type="match status" value="2"/>
</dbReference>
<evidence type="ECO:0000313" key="20">
    <source>
        <dbReference type="Proteomes" id="UP000053617"/>
    </source>
</evidence>
<evidence type="ECO:0000256" key="6">
    <source>
        <dbReference type="ARBA" id="ARBA00022448"/>
    </source>
</evidence>